<reference evidence="4" key="1">
    <citation type="journal article" date="2014" name="Int. J. Syst. Evol. Microbiol.">
        <title>Complete genome sequence of Corynebacterium casei LMG S-19264T (=DSM 44701T), isolated from a smear-ripened cheese.</title>
        <authorList>
            <consortium name="US DOE Joint Genome Institute (JGI-PGF)"/>
            <person name="Walter F."/>
            <person name="Albersmeier A."/>
            <person name="Kalinowski J."/>
            <person name="Ruckert C."/>
        </authorList>
    </citation>
    <scope>NUCLEOTIDE SEQUENCE</scope>
    <source>
        <strain evidence="4">CGMCC 1.15254</strain>
    </source>
</reference>
<dbReference type="EMBL" id="BMHV01000014">
    <property type="protein sequence ID" value="GGF66669.1"/>
    <property type="molecule type" value="Genomic_DNA"/>
</dbReference>
<dbReference type="RefSeq" id="WP_188664669.1">
    <property type="nucleotide sequence ID" value="NZ_BMHV01000014.1"/>
</dbReference>
<evidence type="ECO:0000259" key="3">
    <source>
        <dbReference type="Pfam" id="PF01370"/>
    </source>
</evidence>
<dbReference type="SUPFAM" id="SSF51735">
    <property type="entry name" value="NAD(P)-binding Rossmann-fold domains"/>
    <property type="match status" value="1"/>
</dbReference>
<gene>
    <name evidence="4" type="primary">wbmG</name>
    <name evidence="4" type="ORF">GCM10011332_20970</name>
</gene>
<dbReference type="Proteomes" id="UP000632498">
    <property type="component" value="Unassembled WGS sequence"/>
</dbReference>
<keyword evidence="5" id="KW-1185">Reference proteome</keyword>
<protein>
    <submittedName>
        <fullName evidence="4">Nucleotide sugar epimerase/dehydratase</fullName>
    </submittedName>
</protein>
<name>A0A917C2B6_9PROT</name>
<evidence type="ECO:0000313" key="5">
    <source>
        <dbReference type="Proteomes" id="UP000632498"/>
    </source>
</evidence>
<dbReference type="Gene3D" id="3.40.50.720">
    <property type="entry name" value="NAD(P)-binding Rossmann-like Domain"/>
    <property type="match status" value="1"/>
</dbReference>
<comment type="caution">
    <text evidence="4">The sequence shown here is derived from an EMBL/GenBank/DDBJ whole genome shotgun (WGS) entry which is preliminary data.</text>
</comment>
<accession>A0A917C2B6</accession>
<proteinExistence type="inferred from homology"/>
<comment type="pathway">
    <text evidence="1">Bacterial outer membrane biogenesis; LPS O-antigen biosynthesis.</text>
</comment>
<evidence type="ECO:0000256" key="1">
    <source>
        <dbReference type="ARBA" id="ARBA00005125"/>
    </source>
</evidence>
<dbReference type="AlphaFoldDB" id="A0A917C2B6"/>
<dbReference type="InterPro" id="IPR001509">
    <property type="entry name" value="Epimerase_deHydtase"/>
</dbReference>
<feature type="domain" description="NAD-dependent epimerase/dehydratase" evidence="3">
    <location>
        <begin position="3"/>
        <end position="223"/>
    </location>
</feature>
<sequence length="313" mass="34860">MRVLITGGSGCLGANIAERLLAAGHSVLSIDNFATGQRGALAPHDNLKEIEGTIADQALVDDCFDTFKPTHVVHSAAAYKDLDNWAEDAATNVLGTIYVAKAAKRHNVKRFINFQTVLCYGRTDVRPVPINHPVAPFTSYAISKTAGEQYIEMSELPYVSLRLSSVYGPRHFNGPIPTFYQRLCEGKKCFVVDTQRDFIEMEDFLDLFDRIMQDDAPTGTYNVSSGSDVTIKEIFDSIVENLGIELDEPVEVRPPEDDDVARILLDPSETEKAFGWKATTALKEGMVKQIQWFKEHGVEQTYSHLKIAQKNKD</sequence>
<dbReference type="PANTHER" id="PTHR43000">
    <property type="entry name" value="DTDP-D-GLUCOSE 4,6-DEHYDRATASE-RELATED"/>
    <property type="match status" value="1"/>
</dbReference>
<reference evidence="4" key="2">
    <citation type="submission" date="2020-09" db="EMBL/GenBank/DDBJ databases">
        <authorList>
            <person name="Sun Q."/>
            <person name="Zhou Y."/>
        </authorList>
    </citation>
    <scope>NUCLEOTIDE SEQUENCE</scope>
    <source>
        <strain evidence="4">CGMCC 1.15254</strain>
    </source>
</reference>
<dbReference type="InterPro" id="IPR036291">
    <property type="entry name" value="NAD(P)-bd_dom_sf"/>
</dbReference>
<comment type="similarity">
    <text evidence="2">Belongs to the NAD(P)-dependent epimerase/dehydratase family.</text>
</comment>
<dbReference type="Pfam" id="PF01370">
    <property type="entry name" value="Epimerase"/>
    <property type="match status" value="1"/>
</dbReference>
<evidence type="ECO:0000256" key="2">
    <source>
        <dbReference type="ARBA" id="ARBA00007637"/>
    </source>
</evidence>
<evidence type="ECO:0000313" key="4">
    <source>
        <dbReference type="EMBL" id="GGF66669.1"/>
    </source>
</evidence>
<organism evidence="4 5">
    <name type="scientific">Terasakiella brassicae</name>
    <dbReference type="NCBI Taxonomy" id="1634917"/>
    <lineage>
        <taxon>Bacteria</taxon>
        <taxon>Pseudomonadati</taxon>
        <taxon>Pseudomonadota</taxon>
        <taxon>Alphaproteobacteria</taxon>
        <taxon>Rhodospirillales</taxon>
        <taxon>Terasakiellaceae</taxon>
        <taxon>Terasakiella</taxon>
    </lineage>
</organism>